<evidence type="ECO:0000256" key="1">
    <source>
        <dbReference type="SAM" id="Phobius"/>
    </source>
</evidence>
<dbReference type="Proteomes" id="UP000270626">
    <property type="component" value="Unassembled WGS sequence"/>
</dbReference>
<keyword evidence="1" id="KW-0812">Transmembrane</keyword>
<keyword evidence="3" id="KW-1185">Reference proteome</keyword>
<name>A0A495WNP1_9RHOO</name>
<dbReference type="OrthoDB" id="9938080at2"/>
<protein>
    <submittedName>
        <fullName evidence="2">Uncharacterized protein</fullName>
    </submittedName>
</protein>
<organism evidence="2 3">
    <name type="scientific">Azonexus fungiphilus</name>
    <dbReference type="NCBI Taxonomy" id="146940"/>
    <lineage>
        <taxon>Bacteria</taxon>
        <taxon>Pseudomonadati</taxon>
        <taxon>Pseudomonadota</taxon>
        <taxon>Betaproteobacteria</taxon>
        <taxon>Rhodocyclales</taxon>
        <taxon>Azonexaceae</taxon>
        <taxon>Azonexus</taxon>
    </lineage>
</organism>
<evidence type="ECO:0000313" key="2">
    <source>
        <dbReference type="EMBL" id="RKT62365.1"/>
    </source>
</evidence>
<proteinExistence type="predicted"/>
<dbReference type="AlphaFoldDB" id="A0A495WNP1"/>
<gene>
    <name evidence="2" type="ORF">DFR40_0422</name>
</gene>
<comment type="caution">
    <text evidence="2">The sequence shown here is derived from an EMBL/GenBank/DDBJ whole genome shotgun (WGS) entry which is preliminary data.</text>
</comment>
<accession>A0A495WNP1</accession>
<reference evidence="2 3" key="1">
    <citation type="submission" date="2018-10" db="EMBL/GenBank/DDBJ databases">
        <title>Genomic Encyclopedia of Type Strains, Phase IV (KMG-IV): sequencing the most valuable type-strain genomes for metagenomic binning, comparative biology and taxonomic classification.</title>
        <authorList>
            <person name="Goeker M."/>
        </authorList>
    </citation>
    <scope>NUCLEOTIDE SEQUENCE [LARGE SCALE GENOMIC DNA]</scope>
    <source>
        <strain evidence="2 3">DSM 23841</strain>
    </source>
</reference>
<dbReference type="RefSeq" id="WP_121456837.1">
    <property type="nucleotide sequence ID" value="NZ_RBXP01000004.1"/>
</dbReference>
<dbReference type="EMBL" id="RBXP01000004">
    <property type="protein sequence ID" value="RKT62365.1"/>
    <property type="molecule type" value="Genomic_DNA"/>
</dbReference>
<feature type="transmembrane region" description="Helical" evidence="1">
    <location>
        <begin position="45"/>
        <end position="64"/>
    </location>
</feature>
<sequence>MQASAHQQHHDTARLRLATGNGDTWLAPSELEGDSASIDNAIRLAWLWLGGVLLPSAGIVLYAIGHFRY</sequence>
<evidence type="ECO:0000313" key="3">
    <source>
        <dbReference type="Proteomes" id="UP000270626"/>
    </source>
</evidence>
<keyword evidence="1" id="KW-1133">Transmembrane helix</keyword>
<keyword evidence="1" id="KW-0472">Membrane</keyword>